<comment type="caution">
    <text evidence="1">The sequence shown here is derived from an EMBL/GenBank/DDBJ whole genome shotgun (WGS) entry which is preliminary data.</text>
</comment>
<dbReference type="RefSeq" id="WP_154378954.1">
    <property type="nucleotide sequence ID" value="NZ_WKJJ01000017.1"/>
</dbReference>
<evidence type="ECO:0000313" key="1">
    <source>
        <dbReference type="EMBL" id="MRV74916.1"/>
    </source>
</evidence>
<dbReference type="InterPro" id="IPR019238">
    <property type="entry name" value="AbiEi_2"/>
</dbReference>
<dbReference type="Pfam" id="PF09952">
    <property type="entry name" value="AbiEi_2"/>
    <property type="match status" value="1"/>
</dbReference>
<proteinExistence type="predicted"/>
<evidence type="ECO:0000313" key="2">
    <source>
        <dbReference type="Proteomes" id="UP000446768"/>
    </source>
</evidence>
<organism evidence="1 2">
    <name type="scientific">Pseudoduganella rivuli</name>
    <dbReference type="NCBI Taxonomy" id="2666085"/>
    <lineage>
        <taxon>Bacteria</taxon>
        <taxon>Pseudomonadati</taxon>
        <taxon>Pseudomonadota</taxon>
        <taxon>Betaproteobacteria</taxon>
        <taxon>Burkholderiales</taxon>
        <taxon>Oxalobacteraceae</taxon>
        <taxon>Telluria group</taxon>
        <taxon>Pseudoduganella</taxon>
    </lineage>
</organism>
<dbReference type="EMBL" id="WKJJ01000017">
    <property type="protein sequence ID" value="MRV74916.1"/>
    <property type="molecule type" value="Genomic_DNA"/>
</dbReference>
<gene>
    <name evidence="1" type="ORF">GJ700_24690</name>
</gene>
<name>A0A7X2IRN6_9BURK</name>
<evidence type="ECO:0008006" key="3">
    <source>
        <dbReference type="Google" id="ProtNLM"/>
    </source>
</evidence>
<dbReference type="AlphaFoldDB" id="A0A7X2IRN6"/>
<sequence length="354" mass="39625">MNTLGHTLERDRKQVEEALAALQAHTGIGGVTNAVEVLPGRSYVVDARIDLHVENETHHYLVECKSFIDRKAQVEQVRRQFSDLGTEGVLVAPYLSRELAEYCRKIGQQFIDTHGNAYLRGPGLFVFVSGERQEDKQRTPRASKGIANAASLRVALALLGAPHLVNATFKNIAAAAGVSLGTANNTIDELARRGYLINKGSAQQRKLLEPMRLLDEWAINYPSVLRPKLLRRRFSPPDREWWMQESLADCAAVWGGEVAAHALTNYLKPATQAIYVRADKVDDTTRQLVKHHRLRPDPNGSVELLEKFWHSDLETRPGIAPPIVVYAELLALLDPRTYETADLIKEKWIDPTFG</sequence>
<dbReference type="Proteomes" id="UP000446768">
    <property type="component" value="Unassembled WGS sequence"/>
</dbReference>
<protein>
    <recommendedName>
        <fullName evidence="3">Restriction endonuclease type IV Mrr domain-containing protein</fullName>
    </recommendedName>
</protein>
<reference evidence="1 2" key="1">
    <citation type="submission" date="2019-11" db="EMBL/GenBank/DDBJ databases">
        <title>Novel species isolated from a subtropical stream in China.</title>
        <authorList>
            <person name="Lu H."/>
        </authorList>
    </citation>
    <scope>NUCLEOTIDE SEQUENCE [LARGE SCALE GENOMIC DNA]</scope>
    <source>
        <strain evidence="1 2">FT92W</strain>
    </source>
</reference>
<keyword evidence="2" id="KW-1185">Reference proteome</keyword>
<accession>A0A7X2IRN6</accession>